<evidence type="ECO:0000313" key="15">
    <source>
        <dbReference type="EMBL" id="TKA32869.1"/>
    </source>
</evidence>
<dbReference type="GO" id="GO:0000781">
    <property type="term" value="C:chromosome, telomeric region"/>
    <property type="evidence" value="ECO:0007669"/>
    <property type="project" value="UniProtKB-SubCell"/>
</dbReference>
<evidence type="ECO:0000256" key="4">
    <source>
        <dbReference type="ARBA" id="ARBA00011534"/>
    </source>
</evidence>
<name>A0A4V6WJX8_9PEZI</name>
<dbReference type="InterPro" id="IPR014849">
    <property type="entry name" value="EKC/KEOPS_Gon7"/>
</dbReference>
<dbReference type="GO" id="GO:0005634">
    <property type="term" value="C:nucleus"/>
    <property type="evidence" value="ECO:0007669"/>
    <property type="project" value="UniProtKB-SubCell"/>
</dbReference>
<keyword evidence="8" id="KW-0779">Telomere</keyword>
<keyword evidence="11" id="KW-0804">Transcription</keyword>
<keyword evidence="12" id="KW-0539">Nucleus</keyword>
<evidence type="ECO:0000256" key="7">
    <source>
        <dbReference type="ARBA" id="ARBA00022694"/>
    </source>
</evidence>
<keyword evidence="10" id="KW-0010">Activator</keyword>
<proteinExistence type="inferred from homology"/>
<comment type="similarity">
    <text evidence="3">Belongs to the GON7 family.</text>
</comment>
<dbReference type="AlphaFoldDB" id="A0A4V6WJX8"/>
<evidence type="ECO:0000256" key="9">
    <source>
        <dbReference type="ARBA" id="ARBA00023015"/>
    </source>
</evidence>
<dbReference type="EMBL" id="NAJL01000004">
    <property type="protein sequence ID" value="TKA32869.1"/>
    <property type="molecule type" value="Genomic_DNA"/>
</dbReference>
<protein>
    <recommendedName>
        <fullName evidence="5">EKC/KEOPS complex subunit GON7</fullName>
    </recommendedName>
</protein>
<comment type="subunit">
    <text evidence="4">Component of the EKC/KEOPS complex composed of at least BUD32, CGI121, GON7, KAE1 and PCC1; the whole complex dimerizes.</text>
</comment>
<feature type="compositionally biased region" description="Acidic residues" evidence="14">
    <location>
        <begin position="154"/>
        <end position="169"/>
    </location>
</feature>
<accession>A0A4V6WJX8</accession>
<evidence type="ECO:0000313" key="16">
    <source>
        <dbReference type="Proteomes" id="UP000308549"/>
    </source>
</evidence>
<evidence type="ECO:0000256" key="3">
    <source>
        <dbReference type="ARBA" id="ARBA00008529"/>
    </source>
</evidence>
<dbReference type="GO" id="GO:0008033">
    <property type="term" value="P:tRNA processing"/>
    <property type="evidence" value="ECO:0007669"/>
    <property type="project" value="UniProtKB-KW"/>
</dbReference>
<evidence type="ECO:0000256" key="10">
    <source>
        <dbReference type="ARBA" id="ARBA00023159"/>
    </source>
</evidence>
<evidence type="ECO:0000256" key="6">
    <source>
        <dbReference type="ARBA" id="ARBA00022454"/>
    </source>
</evidence>
<comment type="function">
    <text evidence="13">Component of the EKC/KEOPS complex that is required for the formation of a threonylcarbamoyl group on adenosine at position 37 (t(6)A37) in tRNAs that read codons beginning with adenine. The complex is probably involved in the transfer of the threonylcarbamoyl moiety of threonylcarbamoyl-AMP (TC-AMP) to the N6 group of A37. GON7 likely plays a supporting role to the catalytic subunit KAE1 in the complex. The EKC/KEOPS complex also promotes both telomere uncapping and telomere elongation. The complex is required for efficient recruitment of transcriptional coactivators.</text>
</comment>
<keyword evidence="6" id="KW-0158">Chromosome</keyword>
<dbReference type="OrthoDB" id="2288868at2759"/>
<dbReference type="Pfam" id="PF08738">
    <property type="entry name" value="Gon7"/>
    <property type="match status" value="1"/>
</dbReference>
<keyword evidence="9" id="KW-0805">Transcription regulation</keyword>
<evidence type="ECO:0000256" key="1">
    <source>
        <dbReference type="ARBA" id="ARBA00004123"/>
    </source>
</evidence>
<gene>
    <name evidence="15" type="ORF">B0A50_01095</name>
</gene>
<feature type="region of interest" description="Disordered" evidence="14">
    <location>
        <begin position="134"/>
        <end position="169"/>
    </location>
</feature>
<organism evidence="15 16">
    <name type="scientific">Salinomyces thailandicus</name>
    <dbReference type="NCBI Taxonomy" id="706561"/>
    <lineage>
        <taxon>Eukaryota</taxon>
        <taxon>Fungi</taxon>
        <taxon>Dikarya</taxon>
        <taxon>Ascomycota</taxon>
        <taxon>Pezizomycotina</taxon>
        <taxon>Dothideomycetes</taxon>
        <taxon>Dothideomycetidae</taxon>
        <taxon>Mycosphaerellales</taxon>
        <taxon>Teratosphaeriaceae</taxon>
        <taxon>Salinomyces</taxon>
    </lineage>
</organism>
<sequence>MNFQLYHTVYRLGAEGGVNESQPLASASKEPMSIREPAQAYDKRSASTRMTAILPTSTSPIDGNNAETILIAMAETLKAIYTSPTSTQVFSSNLPLLASKPAEQSVQEKTAYLSALRSQATQMQNDVNTFLTQKMEEEKAVESGAAKKTKAQEEKEEQMYGEEDLEDEG</sequence>
<evidence type="ECO:0000256" key="2">
    <source>
        <dbReference type="ARBA" id="ARBA00004574"/>
    </source>
</evidence>
<keyword evidence="16" id="KW-1185">Reference proteome</keyword>
<comment type="caution">
    <text evidence="15">The sequence shown here is derived from an EMBL/GenBank/DDBJ whole genome shotgun (WGS) entry which is preliminary data.</text>
</comment>
<evidence type="ECO:0000256" key="13">
    <source>
        <dbReference type="ARBA" id="ARBA00025393"/>
    </source>
</evidence>
<reference evidence="15 16" key="1">
    <citation type="submission" date="2017-03" db="EMBL/GenBank/DDBJ databases">
        <title>Genomes of endolithic fungi from Antarctica.</title>
        <authorList>
            <person name="Coleine C."/>
            <person name="Masonjones S."/>
            <person name="Stajich J.E."/>
        </authorList>
    </citation>
    <scope>NUCLEOTIDE SEQUENCE [LARGE SCALE GENOMIC DNA]</scope>
    <source>
        <strain evidence="15 16">CCFEE 6315</strain>
    </source>
</reference>
<dbReference type="Proteomes" id="UP000308549">
    <property type="component" value="Unassembled WGS sequence"/>
</dbReference>
<evidence type="ECO:0000256" key="8">
    <source>
        <dbReference type="ARBA" id="ARBA00022895"/>
    </source>
</evidence>
<evidence type="ECO:0000256" key="11">
    <source>
        <dbReference type="ARBA" id="ARBA00023163"/>
    </source>
</evidence>
<keyword evidence="7" id="KW-0819">tRNA processing</keyword>
<evidence type="ECO:0000256" key="5">
    <source>
        <dbReference type="ARBA" id="ARBA00019746"/>
    </source>
</evidence>
<evidence type="ECO:0000256" key="14">
    <source>
        <dbReference type="SAM" id="MobiDB-lite"/>
    </source>
</evidence>
<evidence type="ECO:0000256" key="12">
    <source>
        <dbReference type="ARBA" id="ARBA00023242"/>
    </source>
</evidence>
<comment type="subcellular location">
    <subcellularLocation>
        <location evidence="2">Chromosome</location>
        <location evidence="2">Telomere</location>
    </subcellularLocation>
    <subcellularLocation>
        <location evidence="1">Nucleus</location>
    </subcellularLocation>
</comment>